<evidence type="ECO:0000313" key="2">
    <source>
        <dbReference type="EMBL" id="GIY06091.1"/>
    </source>
</evidence>
<keyword evidence="1" id="KW-0472">Membrane</keyword>
<name>A0AAV4QAR8_9ARAC</name>
<keyword evidence="1" id="KW-0812">Transmembrane</keyword>
<protein>
    <submittedName>
        <fullName evidence="2">Uncharacterized protein</fullName>
    </submittedName>
</protein>
<dbReference type="Proteomes" id="UP001054837">
    <property type="component" value="Unassembled WGS sequence"/>
</dbReference>
<organism evidence="2 3">
    <name type="scientific">Caerostris darwini</name>
    <dbReference type="NCBI Taxonomy" id="1538125"/>
    <lineage>
        <taxon>Eukaryota</taxon>
        <taxon>Metazoa</taxon>
        <taxon>Ecdysozoa</taxon>
        <taxon>Arthropoda</taxon>
        <taxon>Chelicerata</taxon>
        <taxon>Arachnida</taxon>
        <taxon>Araneae</taxon>
        <taxon>Araneomorphae</taxon>
        <taxon>Entelegynae</taxon>
        <taxon>Araneoidea</taxon>
        <taxon>Araneidae</taxon>
        <taxon>Caerostris</taxon>
    </lineage>
</organism>
<gene>
    <name evidence="2" type="ORF">CDAR_82341</name>
</gene>
<dbReference type="AlphaFoldDB" id="A0AAV4QAR8"/>
<accession>A0AAV4QAR8</accession>
<feature type="transmembrane region" description="Helical" evidence="1">
    <location>
        <begin position="98"/>
        <end position="114"/>
    </location>
</feature>
<dbReference type="EMBL" id="BPLQ01004171">
    <property type="protein sequence ID" value="GIY06091.1"/>
    <property type="molecule type" value="Genomic_DNA"/>
</dbReference>
<sequence>MSTRQRDNRNFLIPWLVCVSVATFLDIFLCFYFTAKDTSDPFHTVLFITDFIFSALNVSVLHTVRDFPVPGIHGGKGQARRLPKDREASPKVLPHCKLLQFIQFLFLFLLPPLFPTVPRVKGKQACIFIKNSSPQNNYKDVLSTI</sequence>
<comment type="caution">
    <text evidence="2">The sequence shown here is derived from an EMBL/GenBank/DDBJ whole genome shotgun (WGS) entry which is preliminary data.</text>
</comment>
<evidence type="ECO:0000313" key="3">
    <source>
        <dbReference type="Proteomes" id="UP001054837"/>
    </source>
</evidence>
<proteinExistence type="predicted"/>
<reference evidence="2 3" key="1">
    <citation type="submission" date="2021-06" db="EMBL/GenBank/DDBJ databases">
        <title>Caerostris darwini draft genome.</title>
        <authorList>
            <person name="Kono N."/>
            <person name="Arakawa K."/>
        </authorList>
    </citation>
    <scope>NUCLEOTIDE SEQUENCE [LARGE SCALE GENOMIC DNA]</scope>
</reference>
<keyword evidence="1" id="KW-1133">Transmembrane helix</keyword>
<keyword evidence="3" id="KW-1185">Reference proteome</keyword>
<feature type="transmembrane region" description="Helical" evidence="1">
    <location>
        <begin position="12"/>
        <end position="33"/>
    </location>
</feature>
<evidence type="ECO:0000256" key="1">
    <source>
        <dbReference type="SAM" id="Phobius"/>
    </source>
</evidence>